<sequence>MGQLLSSEEQLPQLKEALGSVIYDAMLEGDAVPDLRVVHPLLLTNQNDNADSQTRLQEHLQQLQSEIGNRVPAYLKDLVSRLSAFSDEPSLTGLVGLVITMVVDMAYASSKQSSGEEGRAAGSSSCQQRICELQEVMDEYLKRCRINLSDKSRLIQDSVRLEAQFSLILTQLKTCLLGAHCDSRSLRHWACAAVFHTQMLVHLACLEDKAEPLSARAVLNQYQEDLKQIIPAYRKYKSNTVSVVKCRGVLLPNFDPAGDVPEEGAMTGLTVMDRETGRSVNIPLSVIEKEIGRRMQDSELSDATSASSRVNLDLITSDQCAQVYLEQLFSSKGPVAELEKYFTKASQRLEKQRTCIKIKNETGKGQKIEQSEEVYLSDQAEGMTGYQKMGKTESRDNGTRNYTEDASLKLSIVETQPEGSLT</sequence>
<dbReference type="RefSeq" id="XP_013873029.1">
    <property type="nucleotide sequence ID" value="XM_014017575.1"/>
</dbReference>
<dbReference type="RefSeq" id="XP_013873028.1">
    <property type="nucleotide sequence ID" value="XM_014017574.1"/>
</dbReference>
<evidence type="ECO:0000313" key="3">
    <source>
        <dbReference type="RefSeq" id="XP_013873028.1"/>
    </source>
</evidence>
<feature type="region of interest" description="Disordered" evidence="1">
    <location>
        <begin position="379"/>
        <end position="422"/>
    </location>
</feature>
<dbReference type="GeneID" id="106523974"/>
<name>A0A2I4BZ52_AUSLI</name>
<gene>
    <name evidence="3 4" type="primary">LOC106523974</name>
</gene>
<evidence type="ECO:0000256" key="1">
    <source>
        <dbReference type="SAM" id="MobiDB-lite"/>
    </source>
</evidence>
<keyword evidence="2" id="KW-1185">Reference proteome</keyword>
<feature type="compositionally biased region" description="Polar residues" evidence="1">
    <location>
        <begin position="413"/>
        <end position="422"/>
    </location>
</feature>
<proteinExistence type="predicted"/>
<evidence type="ECO:0000313" key="2">
    <source>
        <dbReference type="Proteomes" id="UP000192220"/>
    </source>
</evidence>
<dbReference type="KEGG" id="alim:106523974"/>
<evidence type="ECO:0000313" key="4">
    <source>
        <dbReference type="RefSeq" id="XP_013873029.1"/>
    </source>
</evidence>
<protein>
    <submittedName>
        <fullName evidence="3 4">Uncharacterized protein LOC106523974</fullName>
    </submittedName>
</protein>
<dbReference type="Proteomes" id="UP000192220">
    <property type="component" value="Unplaced"/>
</dbReference>
<accession>A0A2I4BZ52</accession>
<organism evidence="2 3">
    <name type="scientific">Austrofundulus limnaeus</name>
    <name type="common">Annual killifish</name>
    <dbReference type="NCBI Taxonomy" id="52670"/>
    <lineage>
        <taxon>Eukaryota</taxon>
        <taxon>Metazoa</taxon>
        <taxon>Chordata</taxon>
        <taxon>Craniata</taxon>
        <taxon>Vertebrata</taxon>
        <taxon>Euteleostomi</taxon>
        <taxon>Actinopterygii</taxon>
        <taxon>Neopterygii</taxon>
        <taxon>Teleostei</taxon>
        <taxon>Neoteleostei</taxon>
        <taxon>Acanthomorphata</taxon>
        <taxon>Ovalentaria</taxon>
        <taxon>Atherinomorphae</taxon>
        <taxon>Cyprinodontiformes</taxon>
        <taxon>Rivulidae</taxon>
        <taxon>Austrofundulus</taxon>
    </lineage>
</organism>
<dbReference type="AlphaFoldDB" id="A0A2I4BZ52"/>
<feature type="compositionally biased region" description="Basic and acidic residues" evidence="1">
    <location>
        <begin position="390"/>
        <end position="407"/>
    </location>
</feature>
<dbReference type="OrthoDB" id="8850944at2759"/>
<reference evidence="3 4" key="1">
    <citation type="submission" date="2025-04" db="UniProtKB">
        <authorList>
            <consortium name="RefSeq"/>
        </authorList>
    </citation>
    <scope>IDENTIFICATION</scope>
    <source>
        <strain evidence="3 4">Quisiro</strain>
        <tissue evidence="3 4">Liver</tissue>
    </source>
</reference>